<dbReference type="Gene3D" id="1.10.3680.10">
    <property type="entry name" value="TerB-like"/>
    <property type="match status" value="1"/>
</dbReference>
<dbReference type="SUPFAM" id="SSF52540">
    <property type="entry name" value="P-loop containing nucleoside triphosphate hydrolases"/>
    <property type="match status" value="1"/>
</dbReference>
<dbReference type="PANTHER" id="PTHR10465">
    <property type="entry name" value="TRANSMEMBRANE GTPASE FZO1"/>
    <property type="match status" value="1"/>
</dbReference>
<dbReference type="CDD" id="cd09912">
    <property type="entry name" value="DLP_2"/>
    <property type="match status" value="1"/>
</dbReference>
<evidence type="ECO:0000259" key="8">
    <source>
        <dbReference type="Pfam" id="PF05099"/>
    </source>
</evidence>
<evidence type="ECO:0000256" key="2">
    <source>
        <dbReference type="ARBA" id="ARBA00022741"/>
    </source>
</evidence>
<name>A0A3N6RUN4_9CYAN</name>
<feature type="domain" description="Dynamin N-terminal" evidence="7">
    <location>
        <begin position="270"/>
        <end position="421"/>
    </location>
</feature>
<dbReference type="CDD" id="cd07177">
    <property type="entry name" value="terB_like"/>
    <property type="match status" value="1"/>
</dbReference>
<feature type="domain" description="Co-chaperone DjlA N-terminal" evidence="8">
    <location>
        <begin position="37"/>
        <end position="147"/>
    </location>
</feature>
<keyword evidence="5 6" id="KW-0472">Membrane</keyword>
<feature type="transmembrane region" description="Helical" evidence="6">
    <location>
        <begin position="31"/>
        <end position="47"/>
    </location>
</feature>
<dbReference type="AlphaFoldDB" id="A0A3N6RUN4"/>
<evidence type="ECO:0000256" key="5">
    <source>
        <dbReference type="ARBA" id="ARBA00023136"/>
    </source>
</evidence>
<gene>
    <name evidence="9" type="ORF">D5R40_07365</name>
</gene>
<evidence type="ECO:0000259" key="7">
    <source>
        <dbReference type="Pfam" id="PF00350"/>
    </source>
</evidence>
<comment type="subcellular location">
    <subcellularLocation>
        <location evidence="1">Membrane</location>
    </subcellularLocation>
</comment>
<sequence length="871" mass="98380">MDTAKISTESVKLLSIITGNKLSKRDINPPVLFLANLVIILIGVIYADGKVAEEERARLKITLHKFIPPKGNILELTKLMIKGVSKQHLYKKIEAILTLTYPLSPPEKLLLICFGYEMSAADGNIDVREKKYLEIISRKLGIKTKHLQVLEAGFTHQENFAHKAMEEVAYLLNPARFHQLDNIFVKAASEMLNSLLPNYNQNQNKKNQPQQTVVYQRLKEFQKYKQQLHNLCSEIYQIVTVSTERDLLPNTLISEVNKILKKLQSQKFRVAVVGEFSQGKSTLLNALLGEEIQPVREIPCSGTVTVLKYGEQKRVICRDKNGNEIEISLAEYQEKSTISESAALGDMSQELAHSEIESIFFEHPDLELCKSGVEIIDSPGLNENPNRTAITQKLLEDTDAVIFLTNASRPLTQGEQELIQSIKLQLNGNQINLPADNLFVLVNFLDLVRSEKSRQQIRQRLENFVFGEKPIISTDSHLHFISAQAALDAILESEENEYLTSFNNFTKSIEKFLTIERGVVEFQQFVTKMNSLISESIKGLEQAEKILDGQVYLPEEAKQKILEKIGEASEGDVKILSTTEKLKDKSIKKVAEAWVQWTEGLSDHLSEKINEWDSEHSPLWDKEKVIKDYAEGFTSSLSTELENWGNTEVKKIVVNNLQILSKEVCQKLEVVRMNLQEVDEQINSNLNEQFNLAIKNIKVDGLDINSVIKLEEYDDNGGALWEGLQLGSLTAGALFMFTGLGILPIIIAGGAVALISSFFGIGGDEEKADMKIKQQVYNVGFQKFQESSEEILDKVCDNIAEVFYTQFKSVSTVIEQAILLYENILEQQDKAHKETQSQLQVEKVFISTKQQQLKQIQSRLEIILTQISGSK</sequence>
<dbReference type="Gene3D" id="3.40.50.300">
    <property type="entry name" value="P-loop containing nucleotide triphosphate hydrolases"/>
    <property type="match status" value="1"/>
</dbReference>
<keyword evidence="6" id="KW-1133">Transmembrane helix</keyword>
<dbReference type="GO" id="GO:0016020">
    <property type="term" value="C:membrane"/>
    <property type="evidence" value="ECO:0007669"/>
    <property type="project" value="UniProtKB-SubCell"/>
</dbReference>
<evidence type="ECO:0000313" key="10">
    <source>
        <dbReference type="Proteomes" id="UP000269154"/>
    </source>
</evidence>
<evidence type="ECO:0000256" key="3">
    <source>
        <dbReference type="ARBA" id="ARBA00022801"/>
    </source>
</evidence>
<dbReference type="PANTHER" id="PTHR10465:SF0">
    <property type="entry name" value="SARCALUMENIN"/>
    <property type="match status" value="1"/>
</dbReference>
<dbReference type="RefSeq" id="WP_124144909.1">
    <property type="nucleotide sequence ID" value="NZ_CAWOKI010000052.1"/>
</dbReference>
<dbReference type="SUPFAM" id="SSF158682">
    <property type="entry name" value="TerB-like"/>
    <property type="match status" value="1"/>
</dbReference>
<proteinExistence type="predicted"/>
<dbReference type="Pfam" id="PF00350">
    <property type="entry name" value="Dynamin_N"/>
    <property type="match status" value="1"/>
</dbReference>
<dbReference type="GO" id="GO:0003924">
    <property type="term" value="F:GTPase activity"/>
    <property type="evidence" value="ECO:0007669"/>
    <property type="project" value="InterPro"/>
</dbReference>
<dbReference type="InterPro" id="IPR045063">
    <property type="entry name" value="Dynamin_N"/>
</dbReference>
<keyword evidence="2" id="KW-0547">Nucleotide-binding</keyword>
<protein>
    <submittedName>
        <fullName evidence="9">Dynamin family protein</fullName>
    </submittedName>
</protein>
<evidence type="ECO:0000313" key="9">
    <source>
        <dbReference type="EMBL" id="RQH49033.1"/>
    </source>
</evidence>
<dbReference type="InterPro" id="IPR027094">
    <property type="entry name" value="Mitofusin_fam"/>
</dbReference>
<evidence type="ECO:0000256" key="6">
    <source>
        <dbReference type="SAM" id="Phobius"/>
    </source>
</evidence>
<comment type="caution">
    <text evidence="9">The sequence shown here is derived from an EMBL/GenBank/DDBJ whole genome shotgun (WGS) entry which is preliminary data.</text>
</comment>
<reference evidence="9 10" key="1">
    <citation type="journal article" date="2018" name="ACS Chem. Biol.">
        <title>Ketoreductase domain dysfunction expands chemodiversity: malyngamide biosynthesis in the cyanobacterium Okeania hirsuta.</title>
        <authorList>
            <person name="Moss N.A."/>
            <person name="Leao T."/>
            <person name="Rankin M."/>
            <person name="McCullough T.M."/>
            <person name="Qu P."/>
            <person name="Korobeynikov A."/>
            <person name="Smith J.L."/>
            <person name="Gerwick L."/>
            <person name="Gerwick W.H."/>
        </authorList>
    </citation>
    <scope>NUCLEOTIDE SEQUENCE [LARGE SCALE GENOMIC DNA]</scope>
    <source>
        <strain evidence="9 10">PAB10Feb10-1</strain>
    </source>
</reference>
<dbReference type="InterPro" id="IPR029024">
    <property type="entry name" value="TerB-like"/>
</dbReference>
<keyword evidence="10" id="KW-1185">Reference proteome</keyword>
<dbReference type="EMBL" id="RCBY01000028">
    <property type="protein sequence ID" value="RQH49033.1"/>
    <property type="molecule type" value="Genomic_DNA"/>
</dbReference>
<evidence type="ECO:0000256" key="1">
    <source>
        <dbReference type="ARBA" id="ARBA00004370"/>
    </source>
</evidence>
<dbReference type="Proteomes" id="UP000269154">
    <property type="component" value="Unassembled WGS sequence"/>
</dbReference>
<keyword evidence="6" id="KW-0812">Transmembrane</keyword>
<dbReference type="Pfam" id="PF05099">
    <property type="entry name" value="TerB"/>
    <property type="match status" value="1"/>
</dbReference>
<dbReference type="GO" id="GO:0005525">
    <property type="term" value="F:GTP binding"/>
    <property type="evidence" value="ECO:0007669"/>
    <property type="project" value="UniProtKB-KW"/>
</dbReference>
<keyword evidence="3" id="KW-0378">Hydrolase</keyword>
<dbReference type="InterPro" id="IPR027417">
    <property type="entry name" value="P-loop_NTPase"/>
</dbReference>
<feature type="transmembrane region" description="Helical" evidence="6">
    <location>
        <begin position="734"/>
        <end position="761"/>
    </location>
</feature>
<dbReference type="InterPro" id="IPR007791">
    <property type="entry name" value="DjlA_N"/>
</dbReference>
<organism evidence="9 10">
    <name type="scientific">Okeania hirsuta</name>
    <dbReference type="NCBI Taxonomy" id="1458930"/>
    <lineage>
        <taxon>Bacteria</taxon>
        <taxon>Bacillati</taxon>
        <taxon>Cyanobacteriota</taxon>
        <taxon>Cyanophyceae</taxon>
        <taxon>Oscillatoriophycideae</taxon>
        <taxon>Oscillatoriales</taxon>
        <taxon>Microcoleaceae</taxon>
        <taxon>Okeania</taxon>
    </lineage>
</organism>
<keyword evidence="4" id="KW-0342">GTP-binding</keyword>
<dbReference type="OrthoDB" id="3650305at2"/>
<accession>A0A3N6RUN4</accession>
<evidence type="ECO:0000256" key="4">
    <source>
        <dbReference type="ARBA" id="ARBA00023134"/>
    </source>
</evidence>